<evidence type="ECO:0000256" key="3">
    <source>
        <dbReference type="ARBA" id="ARBA00022448"/>
    </source>
</evidence>
<evidence type="ECO:0000256" key="4">
    <source>
        <dbReference type="ARBA" id="ARBA00022490"/>
    </source>
</evidence>
<dbReference type="AlphaFoldDB" id="A0A6G0X3Y9"/>
<dbReference type="GO" id="GO:0005643">
    <property type="term" value="C:nuclear pore"/>
    <property type="evidence" value="ECO:0007669"/>
    <property type="project" value="TreeGrafter"/>
</dbReference>
<evidence type="ECO:0000256" key="10">
    <source>
        <dbReference type="RuleBase" id="RU366037"/>
    </source>
</evidence>
<keyword evidence="3 10" id="KW-0813">Transport</keyword>
<dbReference type="Gene3D" id="1.25.10.10">
    <property type="entry name" value="Leucine-rich Repeat Variant"/>
    <property type="match status" value="1"/>
</dbReference>
<keyword evidence="14" id="KW-1185">Reference proteome</keyword>
<keyword evidence="4 10" id="KW-0963">Cytoplasm</keyword>
<comment type="subcellular location">
    <subcellularLocation>
        <location evidence="1 10">Cytoplasm</location>
    </subcellularLocation>
    <subcellularLocation>
        <location evidence="10">Nucleus</location>
    </subcellularLocation>
    <text evidence="10">Shuttles between the nucleus and the cytoplasm.</text>
</comment>
<reference evidence="13 14" key="1">
    <citation type="submission" date="2019-07" db="EMBL/GenBank/DDBJ databases">
        <title>Genomics analysis of Aphanomyces spp. identifies a new class of oomycete effector associated with host adaptation.</title>
        <authorList>
            <person name="Gaulin E."/>
        </authorList>
    </citation>
    <scope>NUCLEOTIDE SEQUENCE [LARGE SCALE GENOMIC DNA]</scope>
    <source>
        <strain evidence="13 14">ATCC 201684</strain>
    </source>
</reference>
<sequence length="963" mass="109619">MATVNIEDLERAVLYAFQYAGANPNDAEVQKVKGEAEMYCQFAKQSSYVYFLQLFQASGHEQVKFYALQALQEYLTEGSSLYSHMDPTKTQHIRTDLLAWLQQQDQLPSFIKTKLAVVFALLIRRDYPDLWPTAFQDLLALLPCGPFMVEMYFCILIAVYEEIVEFDSTRYGAQYATHNMKIKDAMRDGPSSCIAQSFDVIFNVLAAYQPQEVNLLALSLAALETLQKYIQWVDITLVMRFVPLLYHALNHFDALRCRAANCLNEVVSKGMLPDKKLALYITLDVVPVLSALQPLLDNDPEVCEELGEVVNTMGLELITCIDSFRQTNDAERYQQASAMLTQLMPVTWFFFGHDVTDVSQEVFEIVNALTGLLRSESPQDLFQPSQYLSPWLHGIYRQMRYPDEDDQVDEAEFEDYRRQLRSIYVNLTRMCPDVILQFLTSRLQDALQNIHTIEHRDLEACLALVYFFKEGLTGVKNPQQYDDIQGPFMQIVVAILNTLFSYPTLPSMNFRVLCMFYELTARYSSVLKVYPNLLLLLLECMFGAAGVGNHHATLRSRACYLVLRLLKSLGSAVHPHMSQLLQAIEPHLVVPGTVDVKDGLTLEDQLYLFELTGFLIGSMPQEVGTVKWQYLGVVLTPQLAQIDRCLHQPVSQEIGEHLAAVLNAMCHVLKGFKSRQAQEIFLTTLSATASVLLVYRTNAAVRSKVIVTLHRLVILLEPPVFLSRADVLTALMQHCEVNDVIEVVQLMNQLIIQYKTVPEFFPVLDRNAMSFLQRMMELIMSDQTNSTERATAQKYLYSFLMNIVQHRLTGVLFTPTNLGSLSQVLRLVVDGFGTELHIIRAVATLSQNLVEHVFKEEAFPDQRELIRLFVFQEILPALFRVVQVPEFNLRDAQSQIVLRDLAKLQVAMYGSALREEFIAALQAYFATLNMPQQLIEAYCTSVRSEDVPAIINHYQAFVQARTS</sequence>
<comment type="similarity">
    <text evidence="10">Belongs to the exportin family.</text>
</comment>
<evidence type="ECO:0000256" key="5">
    <source>
        <dbReference type="ARBA" id="ARBA00022555"/>
    </source>
</evidence>
<evidence type="ECO:0000256" key="9">
    <source>
        <dbReference type="ARBA" id="ARBA00032199"/>
    </source>
</evidence>
<dbReference type="Proteomes" id="UP000481153">
    <property type="component" value="Unassembled WGS sequence"/>
</dbReference>
<evidence type="ECO:0000313" key="13">
    <source>
        <dbReference type="EMBL" id="KAF0734569.1"/>
    </source>
</evidence>
<evidence type="ECO:0000256" key="1">
    <source>
        <dbReference type="ARBA" id="ARBA00004496"/>
    </source>
</evidence>
<keyword evidence="6 10" id="KW-0694">RNA-binding</keyword>
<proteinExistence type="inferred from homology"/>
<organism evidence="13 14">
    <name type="scientific">Aphanomyces euteiches</name>
    <dbReference type="NCBI Taxonomy" id="100861"/>
    <lineage>
        <taxon>Eukaryota</taxon>
        <taxon>Sar</taxon>
        <taxon>Stramenopiles</taxon>
        <taxon>Oomycota</taxon>
        <taxon>Saprolegniomycetes</taxon>
        <taxon>Saprolegniales</taxon>
        <taxon>Verrucalvaceae</taxon>
        <taxon>Aphanomyces</taxon>
    </lineage>
</organism>
<dbReference type="GO" id="GO:0005737">
    <property type="term" value="C:cytoplasm"/>
    <property type="evidence" value="ECO:0007669"/>
    <property type="project" value="UniProtKB-SubCell"/>
</dbReference>
<evidence type="ECO:0000259" key="12">
    <source>
        <dbReference type="Pfam" id="PF19282"/>
    </source>
</evidence>
<evidence type="ECO:0000313" key="14">
    <source>
        <dbReference type="Proteomes" id="UP000481153"/>
    </source>
</evidence>
<dbReference type="InterPro" id="IPR045546">
    <property type="entry name" value="Exportin-T_C"/>
</dbReference>
<dbReference type="GO" id="GO:0000049">
    <property type="term" value="F:tRNA binding"/>
    <property type="evidence" value="ECO:0007669"/>
    <property type="project" value="UniProtKB-UniRule"/>
</dbReference>
<accession>A0A6G0X3Y9</accession>
<dbReference type="Pfam" id="PF19282">
    <property type="entry name" value="Exportin-T"/>
    <property type="match status" value="1"/>
</dbReference>
<dbReference type="SUPFAM" id="SSF48371">
    <property type="entry name" value="ARM repeat"/>
    <property type="match status" value="1"/>
</dbReference>
<comment type="caution">
    <text evidence="13">The sequence shown here is derived from an EMBL/GenBank/DDBJ whole genome shotgun (WGS) entry which is preliminary data.</text>
</comment>
<gene>
    <name evidence="13" type="ORF">Ae201684_008811</name>
</gene>
<feature type="domain" description="Exportin-T C-terminal" evidence="12">
    <location>
        <begin position="332"/>
        <end position="960"/>
    </location>
</feature>
<dbReference type="GO" id="GO:0016363">
    <property type="term" value="C:nuclear matrix"/>
    <property type="evidence" value="ECO:0007669"/>
    <property type="project" value="TreeGrafter"/>
</dbReference>
<dbReference type="InterPro" id="IPR016024">
    <property type="entry name" value="ARM-type_fold"/>
</dbReference>
<dbReference type="PANTHER" id="PTHR15952:SF11">
    <property type="entry name" value="EXPORTIN-T"/>
    <property type="match status" value="1"/>
</dbReference>
<keyword evidence="7 10" id="KW-0539">Nucleus</keyword>
<dbReference type="InterPro" id="IPR011989">
    <property type="entry name" value="ARM-like"/>
</dbReference>
<protein>
    <recommendedName>
        <fullName evidence="2 10">Exportin-T</fullName>
    </recommendedName>
    <alternativeName>
        <fullName evidence="8 10">Exportin(tRNA)</fullName>
    </alternativeName>
    <alternativeName>
        <fullName evidence="9 10">tRNA exportin</fullName>
    </alternativeName>
</protein>
<evidence type="ECO:0000256" key="2">
    <source>
        <dbReference type="ARBA" id="ARBA00018928"/>
    </source>
</evidence>
<evidence type="ECO:0000256" key="8">
    <source>
        <dbReference type="ARBA" id="ARBA00029784"/>
    </source>
</evidence>
<dbReference type="InterPro" id="IPR040017">
    <property type="entry name" value="XPOT"/>
</dbReference>
<keyword evidence="5 10" id="KW-0820">tRNA-binding</keyword>
<dbReference type="InterPro" id="IPR013598">
    <property type="entry name" value="Exportin-1/Importin-b-like"/>
</dbReference>
<feature type="domain" description="Exportin-1/Importin-beta-like" evidence="11">
    <location>
        <begin position="108"/>
        <end position="263"/>
    </location>
</feature>
<dbReference type="Pfam" id="PF08389">
    <property type="entry name" value="Xpo1"/>
    <property type="match status" value="1"/>
</dbReference>
<comment type="function">
    <text evidence="10">tRNA nucleus export receptor which facilitates tRNA translocation across the nuclear pore complex.</text>
</comment>
<dbReference type="GO" id="GO:0031267">
    <property type="term" value="F:small GTPase binding"/>
    <property type="evidence" value="ECO:0007669"/>
    <property type="project" value="InterPro"/>
</dbReference>
<dbReference type="GO" id="GO:0071528">
    <property type="term" value="P:tRNA re-export from nucleus"/>
    <property type="evidence" value="ECO:0007669"/>
    <property type="project" value="UniProtKB-UniRule"/>
</dbReference>
<dbReference type="PANTHER" id="PTHR15952">
    <property type="entry name" value="EXPORTIN-T/LOS1"/>
    <property type="match status" value="1"/>
</dbReference>
<dbReference type="EMBL" id="VJMJ01000111">
    <property type="protein sequence ID" value="KAF0734569.1"/>
    <property type="molecule type" value="Genomic_DNA"/>
</dbReference>
<evidence type="ECO:0000256" key="6">
    <source>
        <dbReference type="ARBA" id="ARBA00022884"/>
    </source>
</evidence>
<evidence type="ECO:0000259" key="11">
    <source>
        <dbReference type="Pfam" id="PF08389"/>
    </source>
</evidence>
<evidence type="ECO:0000256" key="7">
    <source>
        <dbReference type="ARBA" id="ARBA00023242"/>
    </source>
</evidence>
<name>A0A6G0X3Y9_9STRA</name>
<dbReference type="VEuPathDB" id="FungiDB:AeMF1_000536"/>